<dbReference type="Gene3D" id="2.30.40.10">
    <property type="entry name" value="Urease, subunit C, domain 1"/>
    <property type="match status" value="1"/>
</dbReference>
<feature type="domain" description="Amidohydrolase-related" evidence="2">
    <location>
        <begin position="85"/>
        <end position="430"/>
    </location>
</feature>
<feature type="chain" id="PRO_5003629131" evidence="1">
    <location>
        <begin position="22"/>
        <end position="442"/>
    </location>
</feature>
<evidence type="ECO:0000313" key="3">
    <source>
        <dbReference type="EMBL" id="BAL95273.1"/>
    </source>
</evidence>
<dbReference type="STRING" id="983917.RGE_19320"/>
<dbReference type="SUPFAM" id="SSF51338">
    <property type="entry name" value="Composite domain of metallo-dependent hydrolases"/>
    <property type="match status" value="1"/>
</dbReference>
<dbReference type="InterPro" id="IPR006680">
    <property type="entry name" value="Amidohydro-rel"/>
</dbReference>
<name>I0HQI6_RUBGI</name>
<sequence>MKRGVAAALAGAAALVAGFLALPEPGDEHEPAAAPGFVVRDVRVFDGERVVEQATVVVRDGRVAELGPGLAPPPGLEVVDGRGRTLLPGLIDAHVHPWGDALAETLNFGVTTVLSMFSDPAAARELARTRDSLAPRAHADLFSAGWLATAPAGHGTQFGLPVPPLGTPAEAPAWVDARLAEGSDYIKIVYEPRDANGLGPPFPSLDRATLAALVAAAHQRRRLAVVHVSRLEPAREALQAGADGLVHVHADRVADEALVRLARERGAFVTPTLAVIAGNDSAAAGRPGPPRETERFAADPAVQPFLTPEQRRGLEAGRGARLSIFRLELALASVRALHEGGVEILAGSDAPNPGTAHGASLHHELELLVRAGLTPVQALRAATAAPAARFALGDRGRIAPGRRADLLLVDGDPTADIRATRAIVRIWKNGAPVPRRRYPEAT</sequence>
<dbReference type="Gene3D" id="3.30.110.90">
    <property type="entry name" value="Amidohydrolase"/>
    <property type="match status" value="1"/>
</dbReference>
<organism evidence="3 4">
    <name type="scientific">Rubrivivax gelatinosus (strain NBRC 100245 / IL144)</name>
    <dbReference type="NCBI Taxonomy" id="983917"/>
    <lineage>
        <taxon>Bacteria</taxon>
        <taxon>Pseudomonadati</taxon>
        <taxon>Pseudomonadota</taxon>
        <taxon>Betaproteobacteria</taxon>
        <taxon>Burkholderiales</taxon>
        <taxon>Sphaerotilaceae</taxon>
        <taxon>Rubrivivax</taxon>
    </lineage>
</organism>
<dbReference type="InterPro" id="IPR011059">
    <property type="entry name" value="Metal-dep_hydrolase_composite"/>
</dbReference>
<feature type="signal peptide" evidence="1">
    <location>
        <begin position="1"/>
        <end position="21"/>
    </location>
</feature>
<reference evidence="3 4" key="1">
    <citation type="journal article" date="2012" name="J. Bacteriol.">
        <title>Complete genome sequence of phototrophic betaproteobacterium Rubrivivax gelatinosus IL144.</title>
        <authorList>
            <person name="Nagashima S."/>
            <person name="Kamimura A."/>
            <person name="Shimizu T."/>
            <person name="Nakamura-isaki S."/>
            <person name="Aono E."/>
            <person name="Sakamoto K."/>
            <person name="Ichikawa N."/>
            <person name="Nakazawa H."/>
            <person name="Sekine M."/>
            <person name="Yamazaki S."/>
            <person name="Fujita N."/>
            <person name="Shimada K."/>
            <person name="Hanada S."/>
            <person name="Nagashima K.V.P."/>
        </authorList>
    </citation>
    <scope>NUCLEOTIDE SEQUENCE [LARGE SCALE GENOMIC DNA]</scope>
    <source>
        <strain evidence="4">NBRC 100245 / IL144</strain>
    </source>
</reference>
<dbReference type="AlphaFoldDB" id="I0HQI6"/>
<dbReference type="InterPro" id="IPR032466">
    <property type="entry name" value="Metal_Hydrolase"/>
</dbReference>
<proteinExistence type="predicted"/>
<dbReference type="PANTHER" id="PTHR43135">
    <property type="entry name" value="ALPHA-D-RIBOSE 1-METHYLPHOSPHONATE 5-TRIPHOSPHATE DIPHOSPHATASE"/>
    <property type="match status" value="1"/>
</dbReference>
<dbReference type="PANTHER" id="PTHR43135:SF3">
    <property type="entry name" value="ALPHA-D-RIBOSE 1-METHYLPHOSPHONATE 5-TRIPHOSPHATE DIPHOSPHATASE"/>
    <property type="match status" value="1"/>
</dbReference>
<dbReference type="GO" id="GO:0016810">
    <property type="term" value="F:hydrolase activity, acting on carbon-nitrogen (but not peptide) bonds"/>
    <property type="evidence" value="ECO:0007669"/>
    <property type="project" value="InterPro"/>
</dbReference>
<evidence type="ECO:0000259" key="2">
    <source>
        <dbReference type="Pfam" id="PF01979"/>
    </source>
</evidence>
<dbReference type="Gene3D" id="1.20.58.520">
    <property type="entry name" value="Amidohydrolase"/>
    <property type="match status" value="1"/>
</dbReference>
<dbReference type="Pfam" id="PF01979">
    <property type="entry name" value="Amidohydro_1"/>
    <property type="match status" value="1"/>
</dbReference>
<dbReference type="HOGENOM" id="CLU_023620_6_1_4"/>
<gene>
    <name evidence="3" type="ordered locus">RGE_19320</name>
</gene>
<evidence type="ECO:0000313" key="4">
    <source>
        <dbReference type="Proteomes" id="UP000007883"/>
    </source>
</evidence>
<dbReference type="EMBL" id="AP012320">
    <property type="protein sequence ID" value="BAL95273.1"/>
    <property type="molecule type" value="Genomic_DNA"/>
</dbReference>
<dbReference type="InterPro" id="IPR051781">
    <property type="entry name" value="Metallo-dep_Hydrolase"/>
</dbReference>
<protein>
    <submittedName>
        <fullName evidence="3">Putative hydrolase</fullName>
    </submittedName>
</protein>
<keyword evidence="3" id="KW-0378">Hydrolase</keyword>
<dbReference type="KEGG" id="rge:RGE_19320"/>
<dbReference type="Proteomes" id="UP000007883">
    <property type="component" value="Chromosome"/>
</dbReference>
<accession>I0HQI6</accession>
<dbReference type="SUPFAM" id="SSF51556">
    <property type="entry name" value="Metallo-dependent hydrolases"/>
    <property type="match status" value="1"/>
</dbReference>
<keyword evidence="4" id="KW-1185">Reference proteome</keyword>
<dbReference type="PATRIC" id="fig|983917.3.peg.1865"/>
<evidence type="ECO:0000256" key="1">
    <source>
        <dbReference type="SAM" id="SignalP"/>
    </source>
</evidence>
<dbReference type="RefSeq" id="WP_014428136.1">
    <property type="nucleotide sequence ID" value="NC_017075.1"/>
</dbReference>
<keyword evidence="1" id="KW-0732">Signal</keyword>
<dbReference type="Gene3D" id="3.40.50.10910">
    <property type="entry name" value="Amidohydrolase"/>
    <property type="match status" value="1"/>
</dbReference>
<dbReference type="eggNOG" id="COG1228">
    <property type="taxonomic scope" value="Bacteria"/>
</dbReference>